<accession>A0A6A6V074</accession>
<feature type="region of interest" description="Disordered" evidence="1">
    <location>
        <begin position="394"/>
        <end position="453"/>
    </location>
</feature>
<name>A0A6A6V074_9PLEO</name>
<dbReference type="OrthoDB" id="3936275at2759"/>
<feature type="transmembrane region" description="Helical" evidence="2">
    <location>
        <begin position="233"/>
        <end position="255"/>
    </location>
</feature>
<sequence>MSTPQDSITTVDGRRCTRTRVRTALTSTSTTVAAQATTNDAANVVQVQAQSSAEAAPSPPPATPSPAQASEDDVEDEPDDPPEQAQPVPTRAPPAPSSSTASVNNAPTPPVAAAPGRVAFDSDDSRETEAARIPLSSVRGPTPTPVIRLSSQADILIASLPSSTLETSQSLRQSTMEAILEEPQPTTRPEPEPEPTAGSDLLGDSSGMISPDPDSDSNQGGLTISSNNNVGSIVGGAIGGFAAVVLVSVLLFLCLKRRRSREPLLKWPKGINEKEEEEVGFMGTVAGASSKLKAFTAGIGALFLGIREKMARPSRQGYDRHSARSSMSSVYTARVGNRGSRSMSEPPSRLREQLGALGHRFGDRMPSLKRSRTLLQKKPDSLVIGAKSPFPGIVDDPVTRRSSGAENPFADPKNDGNFRQSIDRPVQNREGLNDQQRPPITPKAAVHSNRSSRDPFASILDQLEEARGNRTPDWLRDTAHKRTQSATTALRSHPPSTYTASVYTTAENSFLDPPDVPPVPKQPLPPDPKRPSNAYTSNLPTFNATLSTTSRESSGSFYFGEPGPSRPTTNMFSEVSVMSTAFKKGRESDPFDLDRPEILGFGQVGGRQVRASVTRQSSRHNRTSTVPNWINLEDGLYAPPTNGRPGNKAR</sequence>
<proteinExistence type="predicted"/>
<keyword evidence="2" id="KW-0812">Transmembrane</keyword>
<feature type="region of interest" description="Disordered" evidence="1">
    <location>
        <begin position="1"/>
        <end position="146"/>
    </location>
</feature>
<feature type="compositionally biased region" description="Polar residues" evidence="1">
    <location>
        <begin position="1"/>
        <end position="10"/>
    </location>
</feature>
<keyword evidence="4" id="KW-1185">Reference proteome</keyword>
<evidence type="ECO:0000256" key="1">
    <source>
        <dbReference type="SAM" id="MobiDB-lite"/>
    </source>
</evidence>
<feature type="region of interest" description="Disordered" evidence="1">
    <location>
        <begin position="508"/>
        <end position="539"/>
    </location>
</feature>
<organism evidence="3 4">
    <name type="scientific">Sporormia fimetaria CBS 119925</name>
    <dbReference type="NCBI Taxonomy" id="1340428"/>
    <lineage>
        <taxon>Eukaryota</taxon>
        <taxon>Fungi</taxon>
        <taxon>Dikarya</taxon>
        <taxon>Ascomycota</taxon>
        <taxon>Pezizomycotina</taxon>
        <taxon>Dothideomycetes</taxon>
        <taxon>Pleosporomycetidae</taxon>
        <taxon>Pleosporales</taxon>
        <taxon>Sporormiaceae</taxon>
        <taxon>Sporormia</taxon>
    </lineage>
</organism>
<evidence type="ECO:0000256" key="2">
    <source>
        <dbReference type="SAM" id="Phobius"/>
    </source>
</evidence>
<feature type="compositionally biased region" description="Pro residues" evidence="1">
    <location>
        <begin position="514"/>
        <end position="526"/>
    </location>
</feature>
<feature type="compositionally biased region" description="Acidic residues" evidence="1">
    <location>
        <begin position="70"/>
        <end position="82"/>
    </location>
</feature>
<feature type="compositionally biased region" description="Low complexity" evidence="1">
    <location>
        <begin position="22"/>
        <end position="56"/>
    </location>
</feature>
<dbReference type="AlphaFoldDB" id="A0A6A6V074"/>
<feature type="region of interest" description="Disordered" evidence="1">
    <location>
        <begin position="329"/>
        <end position="348"/>
    </location>
</feature>
<dbReference type="Proteomes" id="UP000799440">
    <property type="component" value="Unassembled WGS sequence"/>
</dbReference>
<protein>
    <submittedName>
        <fullName evidence="3">Uncharacterized protein</fullName>
    </submittedName>
</protein>
<feature type="region of interest" description="Disordered" evidence="1">
    <location>
        <begin position="181"/>
        <end position="223"/>
    </location>
</feature>
<evidence type="ECO:0000313" key="4">
    <source>
        <dbReference type="Proteomes" id="UP000799440"/>
    </source>
</evidence>
<feature type="compositionally biased region" description="Low complexity" evidence="1">
    <location>
        <begin position="97"/>
        <end position="106"/>
    </location>
</feature>
<keyword evidence="2" id="KW-1133">Transmembrane helix</keyword>
<dbReference type="EMBL" id="MU006605">
    <property type="protein sequence ID" value="KAF2742711.1"/>
    <property type="molecule type" value="Genomic_DNA"/>
</dbReference>
<keyword evidence="2" id="KW-0472">Membrane</keyword>
<reference evidence="3" key="1">
    <citation type="journal article" date="2020" name="Stud. Mycol.">
        <title>101 Dothideomycetes genomes: a test case for predicting lifestyles and emergence of pathogens.</title>
        <authorList>
            <person name="Haridas S."/>
            <person name="Albert R."/>
            <person name="Binder M."/>
            <person name="Bloem J."/>
            <person name="Labutti K."/>
            <person name="Salamov A."/>
            <person name="Andreopoulos B."/>
            <person name="Baker S."/>
            <person name="Barry K."/>
            <person name="Bills G."/>
            <person name="Bluhm B."/>
            <person name="Cannon C."/>
            <person name="Castanera R."/>
            <person name="Culley D."/>
            <person name="Daum C."/>
            <person name="Ezra D."/>
            <person name="Gonzalez J."/>
            <person name="Henrissat B."/>
            <person name="Kuo A."/>
            <person name="Liang C."/>
            <person name="Lipzen A."/>
            <person name="Lutzoni F."/>
            <person name="Magnuson J."/>
            <person name="Mondo S."/>
            <person name="Nolan M."/>
            <person name="Ohm R."/>
            <person name="Pangilinan J."/>
            <person name="Park H.-J."/>
            <person name="Ramirez L."/>
            <person name="Alfaro M."/>
            <person name="Sun H."/>
            <person name="Tritt A."/>
            <person name="Yoshinaga Y."/>
            <person name="Zwiers L.-H."/>
            <person name="Turgeon B."/>
            <person name="Goodwin S."/>
            <person name="Spatafora J."/>
            <person name="Crous P."/>
            <person name="Grigoriev I."/>
        </authorList>
    </citation>
    <scope>NUCLEOTIDE SEQUENCE</scope>
    <source>
        <strain evidence="3">CBS 119925</strain>
    </source>
</reference>
<feature type="region of interest" description="Disordered" evidence="1">
    <location>
        <begin position="631"/>
        <end position="650"/>
    </location>
</feature>
<evidence type="ECO:0000313" key="3">
    <source>
        <dbReference type="EMBL" id="KAF2742711.1"/>
    </source>
</evidence>
<gene>
    <name evidence="3" type="ORF">M011DRAFT_472033</name>
</gene>